<name>A0A7J3ZK70_9CREN</name>
<gene>
    <name evidence="6" type="ORF">ENM78_02935</name>
</gene>
<sequence>MDEPSLSVESLTVRVGGQTVLKGLEFGVSGHGLLQVLGPNGAGKTTLLRAILGLIAPVEGRVLVSGVNATGRPDVAGRLMGYVPQHEGFEVGYPLTAWDVVEQEFLLKSSRWPRVSRDLDSTTAVSNALEMVGLDRGLWRRPVSNLSGGERQRVLIARALVCRPDILLLDEPLSPIDPKGRLELAELLGDFSRRLLLVVTSHDPGILLEQTRWVLLLNKEVFYFGSPGKALVEEILRRVYGLGSRVDSVLLLGSSGGSCRCA</sequence>
<feature type="domain" description="ABC transporter" evidence="5">
    <location>
        <begin position="6"/>
        <end position="243"/>
    </location>
</feature>
<comment type="similarity">
    <text evidence="1">Belongs to the ABC transporter superfamily.</text>
</comment>
<dbReference type="SUPFAM" id="SSF52540">
    <property type="entry name" value="P-loop containing nucleoside triphosphate hydrolases"/>
    <property type="match status" value="1"/>
</dbReference>
<evidence type="ECO:0000256" key="2">
    <source>
        <dbReference type="ARBA" id="ARBA00022448"/>
    </source>
</evidence>
<organism evidence="6">
    <name type="scientific">Fervidicoccus fontis</name>
    <dbReference type="NCBI Taxonomy" id="683846"/>
    <lineage>
        <taxon>Archaea</taxon>
        <taxon>Thermoproteota</taxon>
        <taxon>Thermoprotei</taxon>
        <taxon>Fervidicoccales</taxon>
        <taxon>Fervidicoccaceae</taxon>
        <taxon>Fervidicoccus</taxon>
    </lineage>
</organism>
<proteinExistence type="inferred from homology"/>
<dbReference type="PANTHER" id="PTHR42734:SF5">
    <property type="entry name" value="IRON TRANSPORT SYSTEM ATP-BINDING PROTEIN HI_0361-RELATED"/>
    <property type="match status" value="1"/>
</dbReference>
<keyword evidence="2" id="KW-0813">Transport</keyword>
<dbReference type="AlphaFoldDB" id="A0A7J3ZK70"/>
<dbReference type="InterPro" id="IPR017871">
    <property type="entry name" value="ABC_transporter-like_CS"/>
</dbReference>
<dbReference type="PROSITE" id="PS00211">
    <property type="entry name" value="ABC_TRANSPORTER_1"/>
    <property type="match status" value="1"/>
</dbReference>
<keyword evidence="4 6" id="KW-0067">ATP-binding</keyword>
<dbReference type="InterPro" id="IPR003593">
    <property type="entry name" value="AAA+_ATPase"/>
</dbReference>
<keyword evidence="3" id="KW-0547">Nucleotide-binding</keyword>
<evidence type="ECO:0000256" key="1">
    <source>
        <dbReference type="ARBA" id="ARBA00005417"/>
    </source>
</evidence>
<dbReference type="PROSITE" id="PS50893">
    <property type="entry name" value="ABC_TRANSPORTER_2"/>
    <property type="match status" value="1"/>
</dbReference>
<dbReference type="Gene3D" id="3.40.50.300">
    <property type="entry name" value="P-loop containing nucleotide triphosphate hydrolases"/>
    <property type="match status" value="1"/>
</dbReference>
<dbReference type="GO" id="GO:0005524">
    <property type="term" value="F:ATP binding"/>
    <property type="evidence" value="ECO:0007669"/>
    <property type="project" value="UniProtKB-KW"/>
</dbReference>
<dbReference type="InterPro" id="IPR003439">
    <property type="entry name" value="ABC_transporter-like_ATP-bd"/>
</dbReference>
<dbReference type="InterPro" id="IPR050153">
    <property type="entry name" value="Metal_Ion_Import_ABC"/>
</dbReference>
<evidence type="ECO:0000256" key="3">
    <source>
        <dbReference type="ARBA" id="ARBA00022741"/>
    </source>
</evidence>
<dbReference type="Pfam" id="PF00005">
    <property type="entry name" value="ABC_tran"/>
    <property type="match status" value="1"/>
</dbReference>
<accession>A0A7J3ZK70</accession>
<dbReference type="SMART" id="SM00382">
    <property type="entry name" value="AAA"/>
    <property type="match status" value="1"/>
</dbReference>
<dbReference type="GO" id="GO:0016887">
    <property type="term" value="F:ATP hydrolysis activity"/>
    <property type="evidence" value="ECO:0007669"/>
    <property type="project" value="InterPro"/>
</dbReference>
<dbReference type="EMBL" id="DRZC01000034">
    <property type="protein sequence ID" value="HHQ80404.1"/>
    <property type="molecule type" value="Genomic_DNA"/>
</dbReference>
<dbReference type="PANTHER" id="PTHR42734">
    <property type="entry name" value="METAL TRANSPORT SYSTEM ATP-BINDING PROTEIN TM_0124-RELATED"/>
    <property type="match status" value="1"/>
</dbReference>
<evidence type="ECO:0000313" key="6">
    <source>
        <dbReference type="EMBL" id="HHQ80404.1"/>
    </source>
</evidence>
<dbReference type="InterPro" id="IPR027417">
    <property type="entry name" value="P-loop_NTPase"/>
</dbReference>
<reference evidence="6" key="1">
    <citation type="journal article" date="2020" name="mSystems">
        <title>Genome- and Community-Level Interaction Insights into Carbon Utilization and Element Cycling Functions of Hydrothermarchaeota in Hydrothermal Sediment.</title>
        <authorList>
            <person name="Zhou Z."/>
            <person name="Liu Y."/>
            <person name="Xu W."/>
            <person name="Pan J."/>
            <person name="Luo Z.H."/>
            <person name="Li M."/>
        </authorList>
    </citation>
    <scope>NUCLEOTIDE SEQUENCE [LARGE SCALE GENOMIC DNA]</scope>
    <source>
        <strain evidence="6">SpSt-1116</strain>
    </source>
</reference>
<comment type="caution">
    <text evidence="6">The sequence shown here is derived from an EMBL/GenBank/DDBJ whole genome shotgun (WGS) entry which is preliminary data.</text>
</comment>
<evidence type="ECO:0000259" key="5">
    <source>
        <dbReference type="PROSITE" id="PS50893"/>
    </source>
</evidence>
<protein>
    <submittedName>
        <fullName evidence="6">Metal ABC transporter ATP-binding protein</fullName>
    </submittedName>
</protein>
<evidence type="ECO:0000256" key="4">
    <source>
        <dbReference type="ARBA" id="ARBA00022840"/>
    </source>
</evidence>